<reference evidence="1 2" key="1">
    <citation type="submission" date="2018-09" db="EMBL/GenBank/DDBJ databases">
        <authorList>
            <person name="Zhu H."/>
        </authorList>
    </citation>
    <scope>NUCLEOTIDE SEQUENCE [LARGE SCALE GENOMIC DNA]</scope>
    <source>
        <strain evidence="1 2">K1W22B-8</strain>
    </source>
</reference>
<dbReference type="Proteomes" id="UP000284605">
    <property type="component" value="Unassembled WGS sequence"/>
</dbReference>
<sequence length="113" mass="11825">MYSRAHLLWENHAADQPTDALAGGLMAAGGPGSDDTSIYHRLARRLRHTGSVDSQADFAGLVRAILLGNGIGLASAYGSAQPALLLWAAAGRLMEILGIEHPNELIGPEPATE</sequence>
<dbReference type="EMBL" id="QYUK01000011">
    <property type="protein sequence ID" value="RJF86433.1"/>
    <property type="molecule type" value="Genomic_DNA"/>
</dbReference>
<evidence type="ECO:0000313" key="2">
    <source>
        <dbReference type="Proteomes" id="UP000284605"/>
    </source>
</evidence>
<evidence type="ECO:0000313" key="1">
    <source>
        <dbReference type="EMBL" id="RJF86433.1"/>
    </source>
</evidence>
<keyword evidence="2" id="KW-1185">Reference proteome</keyword>
<proteinExistence type="predicted"/>
<accession>A0A418W8U7</accession>
<protein>
    <submittedName>
        <fullName evidence="1">Uncharacterized protein</fullName>
    </submittedName>
</protein>
<organism evidence="1 2">
    <name type="scientific">Oleomonas cavernae</name>
    <dbReference type="NCBI Taxonomy" id="2320859"/>
    <lineage>
        <taxon>Bacteria</taxon>
        <taxon>Pseudomonadati</taxon>
        <taxon>Pseudomonadota</taxon>
        <taxon>Alphaproteobacteria</taxon>
        <taxon>Acetobacterales</taxon>
        <taxon>Acetobacteraceae</taxon>
        <taxon>Oleomonas</taxon>
    </lineage>
</organism>
<name>A0A418W8U7_9PROT</name>
<gene>
    <name evidence="1" type="ORF">D3874_04825</name>
</gene>
<dbReference type="AlphaFoldDB" id="A0A418W8U7"/>
<comment type="caution">
    <text evidence="1">The sequence shown here is derived from an EMBL/GenBank/DDBJ whole genome shotgun (WGS) entry which is preliminary data.</text>
</comment>
<dbReference type="RefSeq" id="WP_119777071.1">
    <property type="nucleotide sequence ID" value="NZ_QYUK01000011.1"/>
</dbReference>